<evidence type="ECO:0000313" key="2">
    <source>
        <dbReference type="Proteomes" id="UP000231472"/>
    </source>
</evidence>
<organism evidence="1 2">
    <name type="scientific">Candidatus Nealsonbacteria bacterium CG08_land_8_20_14_0_20_36_22</name>
    <dbReference type="NCBI Taxonomy" id="1974704"/>
    <lineage>
        <taxon>Bacteria</taxon>
        <taxon>Candidatus Nealsoniibacteriota</taxon>
    </lineage>
</organism>
<sequence length="220" mass="26152">MEKRIKKEKIKEIKKQLNQDWRLLSKAYADKNHFANFVRSLESPPLQKKALKMFLKTEGLEFEDCYGLAELVIKIKNLFLKRAFWRKCFVLALPENWVYAIKYEKDETIKEIFWKGLIQGIKKGFIPEKQGRQILIQIFEETPEEKTRERAWQLLKILHPSEENFLKIAGLECMRSMIKIATEIRDLLAKIKQEKAIAEQKTGLFQQVIDRINQNVKKLE</sequence>
<dbReference type="AlphaFoldDB" id="A0A2H0YP81"/>
<dbReference type="EMBL" id="PEYC01000013">
    <property type="protein sequence ID" value="PIS40297.1"/>
    <property type="molecule type" value="Genomic_DNA"/>
</dbReference>
<comment type="caution">
    <text evidence="1">The sequence shown here is derived from an EMBL/GenBank/DDBJ whole genome shotgun (WGS) entry which is preliminary data.</text>
</comment>
<proteinExistence type="predicted"/>
<name>A0A2H0YP81_9BACT</name>
<evidence type="ECO:0000313" key="1">
    <source>
        <dbReference type="EMBL" id="PIS40297.1"/>
    </source>
</evidence>
<reference evidence="2" key="1">
    <citation type="submission" date="2017-09" db="EMBL/GenBank/DDBJ databases">
        <title>Depth-based differentiation of microbial function through sediment-hosted aquifers and enrichment of novel symbionts in the deep terrestrial subsurface.</title>
        <authorList>
            <person name="Probst A.J."/>
            <person name="Ladd B."/>
            <person name="Jarett J.K."/>
            <person name="Geller-Mcgrath D.E."/>
            <person name="Sieber C.M.K."/>
            <person name="Emerson J.B."/>
            <person name="Anantharaman K."/>
            <person name="Thomas B.C."/>
            <person name="Malmstrom R."/>
            <person name="Stieglmeier M."/>
            <person name="Klingl A."/>
            <person name="Woyke T."/>
            <person name="Ryan C.M."/>
            <person name="Banfield J.F."/>
        </authorList>
    </citation>
    <scope>NUCLEOTIDE SEQUENCE [LARGE SCALE GENOMIC DNA]</scope>
</reference>
<protein>
    <submittedName>
        <fullName evidence="1">Uncharacterized protein</fullName>
    </submittedName>
</protein>
<gene>
    <name evidence="1" type="ORF">COT32_00535</name>
</gene>
<dbReference type="Proteomes" id="UP000231472">
    <property type="component" value="Unassembled WGS sequence"/>
</dbReference>
<accession>A0A2H0YP81</accession>